<feature type="domain" description="Glycogen debranching enzyme glucanotransferase" evidence="19">
    <location>
        <begin position="132"/>
        <end position="564"/>
    </location>
</feature>
<evidence type="ECO:0000256" key="2">
    <source>
        <dbReference type="ARBA" id="ARBA00000927"/>
    </source>
</evidence>
<evidence type="ECO:0000256" key="7">
    <source>
        <dbReference type="ARBA" id="ARBA00020723"/>
    </source>
</evidence>
<keyword evidence="11" id="KW-0378">Hydrolase</keyword>
<keyword evidence="8" id="KW-0963">Cytoplasm</keyword>
<dbReference type="InterPro" id="IPR008928">
    <property type="entry name" value="6-hairpin_glycosidase_sf"/>
</dbReference>
<dbReference type="EC" id="2.4.1.25" evidence="5"/>
<dbReference type="InterPro" id="IPR032788">
    <property type="entry name" value="AGL_central"/>
</dbReference>
<dbReference type="InterPro" id="IPR017853">
    <property type="entry name" value="GH"/>
</dbReference>
<evidence type="ECO:0000313" key="22">
    <source>
        <dbReference type="Proteomes" id="UP000663868"/>
    </source>
</evidence>
<dbReference type="PANTHER" id="PTHR10569:SF2">
    <property type="entry name" value="GLYCOGEN DEBRANCHING ENZYME"/>
    <property type="match status" value="1"/>
</dbReference>
<comment type="catalytic activity">
    <reaction evidence="1">
        <text>Transfers a segment of a (1-&gt;4)-alpha-D-glucan to a new position in an acceptor, which may be glucose or a (1-&gt;4)-alpha-D-glucan.</text>
        <dbReference type="EC" id="2.4.1.25"/>
    </reaction>
</comment>
<dbReference type="Pfam" id="PF14699">
    <property type="entry name" value="hGDE_N"/>
    <property type="match status" value="1"/>
</dbReference>
<name>A0A819DZ19_9BILA</name>
<dbReference type="GO" id="GO:0004135">
    <property type="term" value="F:amylo-alpha-1,6-glucosidase activity"/>
    <property type="evidence" value="ECO:0007669"/>
    <property type="project" value="UniProtKB-EC"/>
</dbReference>
<dbReference type="InterPro" id="IPR010401">
    <property type="entry name" value="AGL/Gdb1"/>
</dbReference>
<comment type="catalytic activity">
    <reaction evidence="2">
        <text>Hydrolysis of (1-&gt;6)-alpha-D-glucosidic branch linkages in glycogen phosphorylase limit dextrin.</text>
        <dbReference type="EC" id="3.2.1.33"/>
    </reaction>
</comment>
<evidence type="ECO:0000256" key="3">
    <source>
        <dbReference type="ARBA" id="ARBA00003530"/>
    </source>
</evidence>
<evidence type="ECO:0000259" key="18">
    <source>
        <dbReference type="Pfam" id="PF14699"/>
    </source>
</evidence>
<evidence type="ECO:0000256" key="11">
    <source>
        <dbReference type="ARBA" id="ARBA00022801"/>
    </source>
</evidence>
<keyword evidence="12" id="KW-0320">Glycogen biosynthesis</keyword>
<evidence type="ECO:0000256" key="6">
    <source>
        <dbReference type="ARBA" id="ARBA00012778"/>
    </source>
</evidence>
<evidence type="ECO:0000256" key="14">
    <source>
        <dbReference type="ARBA" id="ARBA00023295"/>
    </source>
</evidence>
<comment type="similarity">
    <text evidence="15">Belongs to the glycogen debranching enzyme family.</text>
</comment>
<feature type="domain" description="Glycogen debranching enzyme central" evidence="20">
    <location>
        <begin position="707"/>
        <end position="972"/>
    </location>
</feature>
<comment type="subcellular location">
    <subcellularLocation>
        <location evidence="4">Cytoplasm</location>
    </subcellularLocation>
</comment>
<keyword evidence="9" id="KW-0328">Glycosyltransferase</keyword>
<evidence type="ECO:0000256" key="10">
    <source>
        <dbReference type="ARBA" id="ARBA00022679"/>
    </source>
</evidence>
<evidence type="ECO:0000256" key="12">
    <source>
        <dbReference type="ARBA" id="ARBA00023056"/>
    </source>
</evidence>
<dbReference type="Proteomes" id="UP000663868">
    <property type="component" value="Unassembled WGS sequence"/>
</dbReference>
<evidence type="ECO:0000256" key="1">
    <source>
        <dbReference type="ARBA" id="ARBA00000439"/>
    </source>
</evidence>
<evidence type="ECO:0000256" key="8">
    <source>
        <dbReference type="ARBA" id="ARBA00022490"/>
    </source>
</evidence>
<sequence length="1531" mass="178703">MDNCNNEQVRVLVLNENEDKSKELFRLKKGWIVQIVLSSSLSCKNLRIFTNICLNENDEFQRLNYKELKWICPSNGKCDDSNRYIYIQFKKSGTFHYYFTIDGTTIKENVNGEGYFQIEPYLVLNDSNNEILEEDYITCQTVLSKCLGPLSEWLSSLEVTYHSGYNMIHLTPIQLLSNISNSSYAIKDHHKLNSIFNGTYEEIKLIIHHLIKQWKIFSITDLVYNHVANDCQLLVEYPQIAFNLINSPYLKPAVLLDSILIQFTRDASQDKLLSHGIPSEIKEEHLQLIRNYLLNEQISKYNFSEFYICDIDLLIEQFQNQLLKLDHCPEKCLHENEEDLVIKHGKYERMKSSIDFNLAEKIYFFQRKNFKTKQQWINAACHHLRKRLKFLNNFLCKKLNENLNRSIDNCLQSCHYHFFSSDGPKYKKLSFLSTPFVPKYFSYPNQEYLHPDLINQLIQNDIHYQTYVMAHNGWIMNDNPLRCFADEGQDVYLRRDLIPWCDLIKVRFGSKREECPILYSYMKEYTRLMATTFHGCRLDNCHSTPLWFAQEMMDYAREINPNFYIIAELFTGNINLDNYFINHIGINSLIRESYRAFDPCHLGQIVSSVSQGDSIGSFIQSNVRPLLSTKSYSCFYDQTHDNPSEIERKSVEDLLPRSACVSMANSSIGSHRGYDELVPHYIDVVHETRFYAKWGFEKQQINSKTALISIRKALNNLHIELAQQGFNQLMVDQLNTSTLLITRHNIATHQSILLISYTSFFQVNEKWEYISPLSIEGIIDDILLEAIINHPQDKEPIRNFQRSNDYINGLEHTKIYFEENLSIEQSQCICLTSPNSPDYTGYRTIEFTDNFRPGSIIILQISLLPQIYQSINNLKELIKQFTNSSSQFNKIIKELILIDLERILYRSSDEEQADGKGFDVYTIPDYGKLNYCGLQGIMSVLEKIRLHNQLKHPLINNLKQGNWLMDYIFNRLKIHPNTKQLGEWYENVFNNIKCLSRVMIPSYFDLIITKSYTILLEHGWSLMSPFIKQSSTFIRALALSSIQLISIVPNARLPFLSPNLREPRPNEDQDEQTFERIQQCPSLAAGFPHFGAGIWRNWGRDTFISLRGLLLLTGRYEEARYLILSYGGCLRHGLIPNLLADGKNARYNARDAVWWWLYSISCYTKIVPNGYEILSDKISRLYPTDNSPMQSSDLYDQLLFDVIHEVLLRHLQILTFQERGAGPLLDLNMMDQGFNNQIGIDEKTGFVFGGNQWNCGTWMDKMGLSDKAQNKGYSATSRDGSAIELVALCRSILAWLIQMNKQKYYPYDSIEIVSPSTGKKCRIYLNEWLNRIDENFEKEFWIDETNSSKYVNRKQIYKDTINSTCKWTDFQFRPNFLIAAVVAPEMFDKTHIWLALNQVELILLGKYGIKTLDPDDYNYVGDYINDDDDSNEYKRAHGFNYHNGPEWLWLTGYYIRAKLYWSKQQNDPLIIKQTIEHIQKIFSLHMELLFSNDWKGLPELTNANGQFSPYSCSVQAWSSATLLEALYDLTQ</sequence>
<proteinExistence type="inferred from homology"/>
<gene>
    <name evidence="21" type="ORF">KXQ929_LOCUS19520</name>
</gene>
<dbReference type="PANTHER" id="PTHR10569">
    <property type="entry name" value="GLYCOGEN DEBRANCHING ENZYME"/>
    <property type="match status" value="1"/>
</dbReference>
<dbReference type="GO" id="GO:0005978">
    <property type="term" value="P:glycogen biosynthetic process"/>
    <property type="evidence" value="ECO:0007669"/>
    <property type="project" value="UniProtKB-KW"/>
</dbReference>
<evidence type="ECO:0000259" key="17">
    <source>
        <dbReference type="Pfam" id="PF06202"/>
    </source>
</evidence>
<evidence type="ECO:0000256" key="13">
    <source>
        <dbReference type="ARBA" id="ARBA00023268"/>
    </source>
</evidence>
<dbReference type="InterPro" id="IPR006421">
    <property type="entry name" value="Glycogen_debranch_met"/>
</dbReference>
<feature type="domain" description="Eukaryotic glycogen debranching enzyme N-terminal" evidence="18">
    <location>
        <begin position="34"/>
        <end position="125"/>
    </location>
</feature>
<dbReference type="Pfam" id="PF14702">
    <property type="entry name" value="hGDE_central"/>
    <property type="match status" value="1"/>
</dbReference>
<evidence type="ECO:0000259" key="20">
    <source>
        <dbReference type="Pfam" id="PF14702"/>
    </source>
</evidence>
<dbReference type="EC" id="3.2.1.33" evidence="6"/>
<dbReference type="SUPFAM" id="SSF51445">
    <property type="entry name" value="(Trans)glycosidases"/>
    <property type="match status" value="1"/>
</dbReference>
<protein>
    <recommendedName>
        <fullName evidence="7">Glycogen debranching enzyme</fullName>
        <ecNumber evidence="5">2.4.1.25</ecNumber>
        <ecNumber evidence="6">3.2.1.33</ecNumber>
    </recommendedName>
    <alternativeName>
        <fullName evidence="16">Glycogen debrancher</fullName>
    </alternativeName>
</protein>
<evidence type="ECO:0000256" key="4">
    <source>
        <dbReference type="ARBA" id="ARBA00004496"/>
    </source>
</evidence>
<comment type="function">
    <text evidence="3">Multifunctional enzyme acting as 1,4-alpha-D-glucan:1,4-alpha-D-glucan 4-alpha-D-glycosyltransferase and amylo-1,6-glucosidase in glycogen degradation.</text>
</comment>
<dbReference type="InterPro" id="IPR032792">
    <property type="entry name" value="AGL_glucanoTrfase"/>
</dbReference>
<evidence type="ECO:0000313" key="21">
    <source>
        <dbReference type="EMBL" id="CAF3841631.1"/>
    </source>
</evidence>
<evidence type="ECO:0000256" key="5">
    <source>
        <dbReference type="ARBA" id="ARBA00012560"/>
    </source>
</evidence>
<feature type="domain" description="Glycogen debranching enzyme C-terminal" evidence="17">
    <location>
        <begin position="1077"/>
        <end position="1524"/>
    </location>
</feature>
<keyword evidence="14" id="KW-0326">Glycosidase</keyword>
<dbReference type="InterPro" id="IPR029436">
    <property type="entry name" value="AGL_euk_N"/>
</dbReference>
<evidence type="ECO:0000256" key="15">
    <source>
        <dbReference type="ARBA" id="ARBA00025780"/>
    </source>
</evidence>
<dbReference type="EMBL" id="CAJOBB010001326">
    <property type="protein sequence ID" value="CAF3841631.1"/>
    <property type="molecule type" value="Genomic_DNA"/>
</dbReference>
<dbReference type="Pfam" id="PF14701">
    <property type="entry name" value="hDGE_amylase"/>
    <property type="match status" value="1"/>
</dbReference>
<dbReference type="Pfam" id="PF06202">
    <property type="entry name" value="GDE_C"/>
    <property type="match status" value="1"/>
</dbReference>
<keyword evidence="10" id="KW-0808">Transferase</keyword>
<accession>A0A819DZ19</accession>
<dbReference type="Gene3D" id="3.20.20.80">
    <property type="entry name" value="Glycosidases"/>
    <property type="match status" value="2"/>
</dbReference>
<reference evidence="21" key="1">
    <citation type="submission" date="2021-02" db="EMBL/GenBank/DDBJ databases">
        <authorList>
            <person name="Nowell W R."/>
        </authorList>
    </citation>
    <scope>NUCLEOTIDE SEQUENCE</scope>
</reference>
<dbReference type="SUPFAM" id="SSF48208">
    <property type="entry name" value="Six-hairpin glycosidases"/>
    <property type="match status" value="1"/>
</dbReference>
<evidence type="ECO:0000256" key="16">
    <source>
        <dbReference type="ARBA" id="ARBA00031477"/>
    </source>
</evidence>
<dbReference type="NCBIfam" id="TIGR01531">
    <property type="entry name" value="glyc_debranch"/>
    <property type="match status" value="1"/>
</dbReference>
<evidence type="ECO:0000256" key="9">
    <source>
        <dbReference type="ARBA" id="ARBA00022676"/>
    </source>
</evidence>
<organism evidence="21 22">
    <name type="scientific">Adineta steineri</name>
    <dbReference type="NCBI Taxonomy" id="433720"/>
    <lineage>
        <taxon>Eukaryota</taxon>
        <taxon>Metazoa</taxon>
        <taxon>Spiralia</taxon>
        <taxon>Gnathifera</taxon>
        <taxon>Rotifera</taxon>
        <taxon>Eurotatoria</taxon>
        <taxon>Bdelloidea</taxon>
        <taxon>Adinetida</taxon>
        <taxon>Adinetidae</taxon>
        <taxon>Adineta</taxon>
    </lineage>
</organism>
<dbReference type="GO" id="GO:0004134">
    <property type="term" value="F:4-alpha-glucanotransferase activity"/>
    <property type="evidence" value="ECO:0007669"/>
    <property type="project" value="UniProtKB-EC"/>
</dbReference>
<dbReference type="InterPro" id="IPR032790">
    <property type="entry name" value="GDE_C"/>
</dbReference>
<dbReference type="GO" id="GO:0005980">
    <property type="term" value="P:glycogen catabolic process"/>
    <property type="evidence" value="ECO:0007669"/>
    <property type="project" value="InterPro"/>
</dbReference>
<comment type="caution">
    <text evidence="21">The sequence shown here is derived from an EMBL/GenBank/DDBJ whole genome shotgun (WGS) entry which is preliminary data.</text>
</comment>
<dbReference type="GO" id="GO:0005737">
    <property type="term" value="C:cytoplasm"/>
    <property type="evidence" value="ECO:0007669"/>
    <property type="project" value="UniProtKB-SubCell"/>
</dbReference>
<evidence type="ECO:0000259" key="19">
    <source>
        <dbReference type="Pfam" id="PF14701"/>
    </source>
</evidence>
<keyword evidence="13" id="KW-0511">Multifunctional enzyme</keyword>